<protein>
    <submittedName>
        <fullName evidence="1">Uncharacterized protein</fullName>
    </submittedName>
</protein>
<dbReference type="RefSeq" id="WP_204202792.1">
    <property type="nucleotide sequence ID" value="NZ_JAFELM010000021.1"/>
</dbReference>
<evidence type="ECO:0000313" key="2">
    <source>
        <dbReference type="Proteomes" id="UP001518925"/>
    </source>
</evidence>
<dbReference type="EMBL" id="JAFELM010000021">
    <property type="protein sequence ID" value="MBM6617423.1"/>
    <property type="molecule type" value="Genomic_DNA"/>
</dbReference>
<comment type="caution">
    <text evidence="1">The sequence shown here is derived from an EMBL/GenBank/DDBJ whole genome shotgun (WGS) entry which is preliminary data.</text>
</comment>
<organism evidence="1 2">
    <name type="scientific">Bacillus suaedaesalsae</name>
    <dbReference type="NCBI Taxonomy" id="2810349"/>
    <lineage>
        <taxon>Bacteria</taxon>
        <taxon>Bacillati</taxon>
        <taxon>Bacillota</taxon>
        <taxon>Bacilli</taxon>
        <taxon>Bacillales</taxon>
        <taxon>Bacillaceae</taxon>
        <taxon>Bacillus</taxon>
    </lineage>
</organism>
<name>A0ABS2DG19_9BACI</name>
<gene>
    <name evidence="1" type="ORF">JR050_07005</name>
</gene>
<proteinExistence type="predicted"/>
<reference evidence="1 2" key="1">
    <citation type="submission" date="2021-02" db="EMBL/GenBank/DDBJ databases">
        <title>Bacillus sp. RD4P76, an endophyte from a halophyte.</title>
        <authorList>
            <person name="Sun J.-Q."/>
        </authorList>
    </citation>
    <scope>NUCLEOTIDE SEQUENCE [LARGE SCALE GENOMIC DNA]</scope>
    <source>
        <strain evidence="1 2">RD4P76</strain>
    </source>
</reference>
<keyword evidence="2" id="KW-1185">Reference proteome</keyword>
<sequence>MYHRLAISGSTILSEESRFEQLFQHKLEHVEIGEFLNEDAFQHYLDLIQKHIE</sequence>
<evidence type="ECO:0000313" key="1">
    <source>
        <dbReference type="EMBL" id="MBM6617423.1"/>
    </source>
</evidence>
<dbReference type="Proteomes" id="UP001518925">
    <property type="component" value="Unassembled WGS sequence"/>
</dbReference>
<accession>A0ABS2DG19</accession>